<dbReference type="EMBL" id="CP036264">
    <property type="protein sequence ID" value="QEG00459.1"/>
    <property type="molecule type" value="Genomic_DNA"/>
</dbReference>
<evidence type="ECO:0000256" key="1">
    <source>
        <dbReference type="ARBA" id="ARBA00007198"/>
    </source>
</evidence>
<dbReference type="Proteomes" id="UP000321353">
    <property type="component" value="Chromosome"/>
</dbReference>
<reference evidence="4 5" key="1">
    <citation type="submission" date="2019-02" db="EMBL/GenBank/DDBJ databases">
        <title>Planctomycetal bacteria perform biofilm scaping via a novel small molecule.</title>
        <authorList>
            <person name="Jeske O."/>
            <person name="Boedeker C."/>
            <person name="Wiegand S."/>
            <person name="Breitling P."/>
            <person name="Kallscheuer N."/>
            <person name="Jogler M."/>
            <person name="Rohde M."/>
            <person name="Petersen J."/>
            <person name="Medema M.H."/>
            <person name="Surup F."/>
            <person name="Jogler C."/>
        </authorList>
    </citation>
    <scope>NUCLEOTIDE SEQUENCE [LARGE SCALE GENOMIC DNA]</scope>
    <source>
        <strain evidence="4 5">Mal15</strain>
    </source>
</reference>
<name>A0A5B9MH66_9BACT</name>
<dbReference type="SUPFAM" id="SSF52833">
    <property type="entry name" value="Thioredoxin-like"/>
    <property type="match status" value="1"/>
</dbReference>
<protein>
    <submittedName>
        <fullName evidence="4">Arsenate reductase</fullName>
        <ecNumber evidence="4">1.20.4.1</ecNumber>
    </submittedName>
</protein>
<dbReference type="EC" id="1.20.4.1" evidence="4"/>
<proteinExistence type="inferred from homology"/>
<evidence type="ECO:0000256" key="2">
    <source>
        <dbReference type="ARBA" id="ARBA00023002"/>
    </source>
</evidence>
<dbReference type="AlphaFoldDB" id="A0A5B9MH66"/>
<evidence type="ECO:0000256" key="3">
    <source>
        <dbReference type="PROSITE-ProRule" id="PRU01282"/>
    </source>
</evidence>
<dbReference type="InterPro" id="IPR006659">
    <property type="entry name" value="Arsenate_reductase"/>
</dbReference>
<keyword evidence="2 4" id="KW-0560">Oxidoreductase</keyword>
<dbReference type="KEGG" id="smam:Mal15_45290"/>
<dbReference type="Gene3D" id="3.40.30.10">
    <property type="entry name" value="Glutaredoxin"/>
    <property type="match status" value="1"/>
</dbReference>
<dbReference type="GO" id="GO:0008794">
    <property type="term" value="F:arsenate reductase (glutaredoxin) activity"/>
    <property type="evidence" value="ECO:0007669"/>
    <property type="project" value="UniProtKB-EC"/>
</dbReference>
<dbReference type="InterPro" id="IPR036249">
    <property type="entry name" value="Thioredoxin-like_sf"/>
</dbReference>
<dbReference type="Pfam" id="PF03960">
    <property type="entry name" value="ArsC"/>
    <property type="match status" value="1"/>
</dbReference>
<dbReference type="PANTHER" id="PTHR30041:SF4">
    <property type="entry name" value="ARSENATE REDUCTASE"/>
    <property type="match status" value="1"/>
</dbReference>
<organism evidence="4 5">
    <name type="scientific">Stieleria maiorica</name>
    <dbReference type="NCBI Taxonomy" id="2795974"/>
    <lineage>
        <taxon>Bacteria</taxon>
        <taxon>Pseudomonadati</taxon>
        <taxon>Planctomycetota</taxon>
        <taxon>Planctomycetia</taxon>
        <taxon>Pirellulales</taxon>
        <taxon>Pirellulaceae</taxon>
        <taxon>Stieleria</taxon>
    </lineage>
</organism>
<comment type="similarity">
    <text evidence="1 3">Belongs to the ArsC family.</text>
</comment>
<gene>
    <name evidence="4" type="primary">arsC_1</name>
    <name evidence="4" type="ORF">Mal15_45290</name>
</gene>
<dbReference type="InterPro" id="IPR006660">
    <property type="entry name" value="Arsenate_reductase-like"/>
</dbReference>
<evidence type="ECO:0000313" key="4">
    <source>
        <dbReference type="EMBL" id="QEG00459.1"/>
    </source>
</evidence>
<sequence length="133" mass="15042">MADCIPSRVSVPNQIPIMTTIYHNPRCSKSRAAVELLRSHQIEFDIVKYLEDPPSEKELAKIVKMLGITPEQLVRKKEKRFNEMELGDQVMSDKQWIAILAANPSLIERPIVVHQGKAAIGRPTENITELLGQ</sequence>
<dbReference type="NCBIfam" id="TIGR00014">
    <property type="entry name" value="arsC"/>
    <property type="match status" value="1"/>
</dbReference>
<evidence type="ECO:0000313" key="5">
    <source>
        <dbReference type="Proteomes" id="UP000321353"/>
    </source>
</evidence>
<dbReference type="CDD" id="cd03034">
    <property type="entry name" value="ArsC_ArsC"/>
    <property type="match status" value="1"/>
</dbReference>
<accession>A0A5B9MH66</accession>
<keyword evidence="5" id="KW-1185">Reference proteome</keyword>
<dbReference type="PROSITE" id="PS51353">
    <property type="entry name" value="ARSC"/>
    <property type="match status" value="1"/>
</dbReference>
<dbReference type="PANTHER" id="PTHR30041">
    <property type="entry name" value="ARSENATE REDUCTASE"/>
    <property type="match status" value="1"/>
</dbReference>